<proteinExistence type="predicted"/>
<accession>A0A7S1AMP3</accession>
<evidence type="ECO:0000256" key="1">
    <source>
        <dbReference type="SAM" id="MobiDB-lite"/>
    </source>
</evidence>
<evidence type="ECO:0000313" key="2">
    <source>
        <dbReference type="EMBL" id="CAD8859417.1"/>
    </source>
</evidence>
<reference evidence="2" key="1">
    <citation type="submission" date="2021-01" db="EMBL/GenBank/DDBJ databases">
        <authorList>
            <person name="Corre E."/>
            <person name="Pelletier E."/>
            <person name="Niang G."/>
            <person name="Scheremetjew M."/>
            <person name="Finn R."/>
            <person name="Kale V."/>
            <person name="Holt S."/>
            <person name="Cochrane G."/>
            <person name="Meng A."/>
            <person name="Brown T."/>
            <person name="Cohen L."/>
        </authorList>
    </citation>
    <scope>NUCLEOTIDE SEQUENCE</scope>
</reference>
<name>A0A7S1AMP3_NOCSC</name>
<dbReference type="AlphaFoldDB" id="A0A7S1AMP3"/>
<dbReference type="EMBL" id="HBFQ01047431">
    <property type="protein sequence ID" value="CAD8859417.1"/>
    <property type="molecule type" value="Transcribed_RNA"/>
</dbReference>
<organism evidence="2">
    <name type="scientific">Noctiluca scintillans</name>
    <name type="common">Sea sparkle</name>
    <name type="synonym">Red tide dinoflagellate</name>
    <dbReference type="NCBI Taxonomy" id="2966"/>
    <lineage>
        <taxon>Eukaryota</taxon>
        <taxon>Sar</taxon>
        <taxon>Alveolata</taxon>
        <taxon>Dinophyceae</taxon>
        <taxon>Noctilucales</taxon>
        <taxon>Noctilucaceae</taxon>
        <taxon>Noctiluca</taxon>
    </lineage>
</organism>
<protein>
    <submittedName>
        <fullName evidence="2">Uncharacterized protein</fullName>
    </submittedName>
</protein>
<gene>
    <name evidence="2" type="ORF">NSCI0253_LOCUS33771</name>
</gene>
<feature type="compositionally biased region" description="Polar residues" evidence="1">
    <location>
        <begin position="231"/>
        <end position="245"/>
    </location>
</feature>
<sequence>MAFQRTLSRLQASAHWETIEVFAKDGERLEHTFPRTVASTAREDIRQICRYFDVNYRCVGTGTQKKITALKLDAIREKARAEELAASAPACVSAFYKAALQTLPKRDHTQVNGLFVRHWGGEHAWTLGDRSIAEQYEANTRDGAVVLEHIRSVLEVRHETEAGESGGCLTAASVAEHNRKRRRIADAADVAHDGPFLGNVGEAMKANEVDEVKEVKEVLGIKRGEVGDDVSSGSDIESDLQTIQSEDYPEW</sequence>
<feature type="region of interest" description="Disordered" evidence="1">
    <location>
        <begin position="223"/>
        <end position="251"/>
    </location>
</feature>